<name>A0ABW1TF10_9LACO</name>
<dbReference type="InterPro" id="IPR035069">
    <property type="entry name" value="TTHA1013/TTHA0281-like"/>
</dbReference>
<dbReference type="SUPFAM" id="SSF143100">
    <property type="entry name" value="TTHA1013/TTHA0281-like"/>
    <property type="match status" value="1"/>
</dbReference>
<sequence>MKYLYPALFTRELTGQINVTFPDLPRVYVSGQDIADALSLAQNSLTDYLSSVNDIQDTLPLPTDPFLIPHNDNQLVVLITANSKASHHLVANQQVQITVTIPKYLDDQAITEHIDLSSVLTAALKTKLNVH</sequence>
<organism evidence="1 2">
    <name type="scientific">Levilactobacillus fujinensis</name>
    <dbReference type="NCBI Taxonomy" id="2486024"/>
    <lineage>
        <taxon>Bacteria</taxon>
        <taxon>Bacillati</taxon>
        <taxon>Bacillota</taxon>
        <taxon>Bacilli</taxon>
        <taxon>Lactobacillales</taxon>
        <taxon>Lactobacillaceae</taxon>
        <taxon>Levilactobacillus</taxon>
    </lineage>
</organism>
<gene>
    <name evidence="1" type="ORF">ACFP1C_03970</name>
</gene>
<dbReference type="Gene3D" id="3.30.160.250">
    <property type="match status" value="1"/>
</dbReference>
<dbReference type="Proteomes" id="UP001596283">
    <property type="component" value="Unassembled WGS sequence"/>
</dbReference>
<dbReference type="RefSeq" id="WP_125685188.1">
    <property type="nucleotide sequence ID" value="NZ_JBHSSI010000025.1"/>
</dbReference>
<dbReference type="EMBL" id="JBHSSI010000025">
    <property type="protein sequence ID" value="MFC6260094.1"/>
    <property type="molecule type" value="Genomic_DNA"/>
</dbReference>
<keyword evidence="2" id="KW-1185">Reference proteome</keyword>
<reference evidence="2" key="1">
    <citation type="journal article" date="2019" name="Int. J. Syst. Evol. Microbiol.">
        <title>The Global Catalogue of Microorganisms (GCM) 10K type strain sequencing project: providing services to taxonomists for standard genome sequencing and annotation.</title>
        <authorList>
            <consortium name="The Broad Institute Genomics Platform"/>
            <consortium name="The Broad Institute Genome Sequencing Center for Infectious Disease"/>
            <person name="Wu L."/>
            <person name="Ma J."/>
        </authorList>
    </citation>
    <scope>NUCLEOTIDE SEQUENCE [LARGE SCALE GENOMIC DNA]</scope>
    <source>
        <strain evidence="2">CCM 8908</strain>
    </source>
</reference>
<comment type="caution">
    <text evidence="1">The sequence shown here is derived from an EMBL/GenBank/DDBJ whole genome shotgun (WGS) entry which is preliminary data.</text>
</comment>
<evidence type="ECO:0000313" key="1">
    <source>
        <dbReference type="EMBL" id="MFC6260094.1"/>
    </source>
</evidence>
<accession>A0ABW1TF10</accession>
<proteinExistence type="predicted"/>
<evidence type="ECO:0000313" key="2">
    <source>
        <dbReference type="Proteomes" id="UP001596283"/>
    </source>
</evidence>
<protein>
    <submittedName>
        <fullName evidence="1">Type II toxin-antitoxin system HicB family antitoxin</fullName>
    </submittedName>
</protein>